<name>A0A8H4P8Z5_9HYPO</name>
<feature type="signal peptide" evidence="1">
    <location>
        <begin position="1"/>
        <end position="18"/>
    </location>
</feature>
<dbReference type="Proteomes" id="UP000605986">
    <property type="component" value="Unassembled WGS sequence"/>
</dbReference>
<reference evidence="2" key="1">
    <citation type="submission" date="2020-01" db="EMBL/GenBank/DDBJ databases">
        <title>Identification and distribution of gene clusters putatively required for synthesis of sphingolipid metabolism inhibitors in phylogenetically diverse species of the filamentous fungus Fusarium.</title>
        <authorList>
            <person name="Kim H.-S."/>
            <person name="Busman M."/>
            <person name="Brown D.W."/>
            <person name="Divon H."/>
            <person name="Uhlig S."/>
            <person name="Proctor R.H."/>
        </authorList>
    </citation>
    <scope>NUCLEOTIDE SEQUENCE</scope>
    <source>
        <strain evidence="2">NRRL 53441</strain>
    </source>
</reference>
<organism evidence="2 3">
    <name type="scientific">Fusarium austroafricanum</name>
    <dbReference type="NCBI Taxonomy" id="2364996"/>
    <lineage>
        <taxon>Eukaryota</taxon>
        <taxon>Fungi</taxon>
        <taxon>Dikarya</taxon>
        <taxon>Ascomycota</taxon>
        <taxon>Pezizomycotina</taxon>
        <taxon>Sordariomycetes</taxon>
        <taxon>Hypocreomycetidae</taxon>
        <taxon>Hypocreales</taxon>
        <taxon>Nectriaceae</taxon>
        <taxon>Fusarium</taxon>
        <taxon>Fusarium concolor species complex</taxon>
    </lineage>
</organism>
<evidence type="ECO:0000313" key="2">
    <source>
        <dbReference type="EMBL" id="KAF4452297.1"/>
    </source>
</evidence>
<protein>
    <recommendedName>
        <fullName evidence="4">Lysine-specific metallo-endopeptidase domain-containing protein</fullName>
    </recommendedName>
</protein>
<evidence type="ECO:0008006" key="4">
    <source>
        <dbReference type="Google" id="ProtNLM"/>
    </source>
</evidence>
<feature type="chain" id="PRO_5034361632" description="Lysine-specific metallo-endopeptidase domain-containing protein" evidence="1">
    <location>
        <begin position="19"/>
        <end position="387"/>
    </location>
</feature>
<evidence type="ECO:0000313" key="3">
    <source>
        <dbReference type="Proteomes" id="UP000605986"/>
    </source>
</evidence>
<gene>
    <name evidence="2" type="ORF">F53441_4815</name>
</gene>
<sequence length="387" mass="42861">MRFSGLLLLAGLSSSALAVDASLEPWEIDPSCKGFEQDIKNALTESIDLAGAARDSLNFVLARMPDRKSDPNGAIKWARISEAINAVFGFTPDLKGQGSTTKQFIEEMRDMYSLTAKTLPSSQNFPPNGFSPVLSKRPNAKPLIVCGDDVFKWYDADEEPEPGVGKVKDQKIFKDAEASGVTLAGAFYYKGRWDPRKTKAQSIGLCMGNRNALISSINDNLIICPTMLDAAGRARTTPRQYKASAALGDDIMSNWVSNPTQIYHELMHWFGGVDSKLKHRIQDHIAVDGKGLLRFKNAQGQEERYSRLPSGQELKQKGQRKQGAYGIKHIIYLAAPRDGNPYCGPKVATTNADSLAMFSFMMYLDQFDWSKGVARDMTRIKQKLHIP</sequence>
<dbReference type="EMBL" id="JAADJG010000192">
    <property type="protein sequence ID" value="KAF4452297.1"/>
    <property type="molecule type" value="Genomic_DNA"/>
</dbReference>
<dbReference type="AlphaFoldDB" id="A0A8H4P8Z5"/>
<dbReference type="OrthoDB" id="4987588at2759"/>
<keyword evidence="3" id="KW-1185">Reference proteome</keyword>
<proteinExistence type="predicted"/>
<evidence type="ECO:0000256" key="1">
    <source>
        <dbReference type="SAM" id="SignalP"/>
    </source>
</evidence>
<keyword evidence="1" id="KW-0732">Signal</keyword>
<comment type="caution">
    <text evidence="2">The sequence shown here is derived from an EMBL/GenBank/DDBJ whole genome shotgun (WGS) entry which is preliminary data.</text>
</comment>
<accession>A0A8H4P8Z5</accession>